<accession>T2JPP9</accession>
<organism evidence="4 5">
    <name type="scientific">Crocosphaera watsonii WH 0402</name>
    <dbReference type="NCBI Taxonomy" id="1284629"/>
    <lineage>
        <taxon>Bacteria</taxon>
        <taxon>Bacillati</taxon>
        <taxon>Cyanobacteriota</taxon>
        <taxon>Cyanophyceae</taxon>
        <taxon>Oscillatoriophycideae</taxon>
        <taxon>Chroococcales</taxon>
        <taxon>Aphanothecaceae</taxon>
        <taxon>Crocosphaera</taxon>
    </lineage>
</organism>
<evidence type="ECO:0000313" key="4">
    <source>
        <dbReference type="EMBL" id="CCQ67848.1"/>
    </source>
</evidence>
<feature type="non-terminal residue" evidence="4">
    <location>
        <position position="243"/>
    </location>
</feature>
<keyword evidence="2 3" id="KW-0175">Coiled coil</keyword>
<comment type="caution">
    <text evidence="4">The sequence shown here is derived from an EMBL/GenBank/DDBJ whole genome shotgun (WGS) entry which is preliminary data.</text>
</comment>
<dbReference type="InterPro" id="IPR014315">
    <property type="entry name" value="ABC_heterocyst_DevB"/>
</dbReference>
<dbReference type="AlphaFoldDB" id="T2JPP9"/>
<dbReference type="Gene3D" id="1.10.287.470">
    <property type="entry name" value="Helix hairpin bin"/>
    <property type="match status" value="1"/>
</dbReference>
<reference evidence="4 5" key="2">
    <citation type="submission" date="2013-09" db="EMBL/GenBank/DDBJ databases">
        <title>Whole genome comparison of six Crocosphaera watsonii strains with differing phenotypes.</title>
        <authorList>
            <person name="Bench S.R."/>
            <person name="Heller P."/>
            <person name="Frank I."/>
            <person name="Arciniega M."/>
            <person name="Shilova I.N."/>
            <person name="Zehr J.P."/>
        </authorList>
    </citation>
    <scope>NUCLEOTIDE SEQUENCE [LARGE SCALE GENOMIC DNA]</scope>
    <source>
        <strain evidence="4 5">WH 0402</strain>
    </source>
</reference>
<feature type="coiled-coil region" evidence="3">
    <location>
        <begin position="20"/>
        <end position="65"/>
    </location>
</feature>
<reference evidence="4 5" key="1">
    <citation type="submission" date="2013-01" db="EMBL/GenBank/DDBJ databases">
        <authorList>
            <person name="Bench S."/>
        </authorList>
    </citation>
    <scope>NUCLEOTIDE SEQUENCE [LARGE SCALE GENOMIC DNA]</scope>
    <source>
        <strain evidence="4 5">WH 0402</strain>
    </source>
</reference>
<dbReference type="PANTHER" id="PTHR32347:SF27">
    <property type="entry name" value="RND EFFLUX PUMP MEMBRANE FUSION PROTEIN BARREL-SANDWICH DOMAIN-CONTAINING PROTEIN"/>
    <property type="match status" value="1"/>
</dbReference>
<name>T2JPP9_CROWT</name>
<evidence type="ECO:0000256" key="1">
    <source>
        <dbReference type="ARBA" id="ARBA00004196"/>
    </source>
</evidence>
<gene>
    <name evidence="4" type="ORF">CWATWH0402_3652</name>
</gene>
<protein>
    <submittedName>
        <fullName evidence="4">Heterocyst specific ABC-transporter, membrane fusion protein DevB homolog</fullName>
    </submittedName>
</protein>
<evidence type="ECO:0000256" key="2">
    <source>
        <dbReference type="ARBA" id="ARBA00023054"/>
    </source>
</evidence>
<dbReference type="NCBIfam" id="TIGR02971">
    <property type="entry name" value="heterocyst_DevB"/>
    <property type="match status" value="1"/>
</dbReference>
<dbReference type="SUPFAM" id="SSF111369">
    <property type="entry name" value="HlyD-like secretion proteins"/>
    <property type="match status" value="2"/>
</dbReference>
<proteinExistence type="predicted"/>
<dbReference type="Proteomes" id="UP000018130">
    <property type="component" value="Unassembled WGS sequence"/>
</dbReference>
<sequence>MAIAQAKLAKVNAGAKTGEIEAQKAKISRIKAEIQGQKATQQATINRIQAQLNNAKTECQRYETLYEDGAISASDRDNICVKAETFQEQLIEAQTNRERTISTLLQQLTEDQSTLEKIVEVRPIDVAIAQAELNQAHTVVQQAQANLDLASVKAPQDGQILKIHTYKGEMVGQQGIVALGQTQQMYAIAEVYETDIDQIRIGQRATISSQGFQGNLKGTVDEIGLQIGKKDSLGTDPASDVDA</sequence>
<dbReference type="EMBL" id="CAQN01000664">
    <property type="protein sequence ID" value="CCQ67848.1"/>
    <property type="molecule type" value="Genomic_DNA"/>
</dbReference>
<evidence type="ECO:0000256" key="3">
    <source>
        <dbReference type="SAM" id="Coils"/>
    </source>
</evidence>
<dbReference type="Gene3D" id="2.40.30.170">
    <property type="match status" value="1"/>
</dbReference>
<dbReference type="InterPro" id="IPR050465">
    <property type="entry name" value="UPF0194_transport"/>
</dbReference>
<comment type="subcellular location">
    <subcellularLocation>
        <location evidence="1">Cell envelope</location>
    </subcellularLocation>
</comment>
<evidence type="ECO:0000313" key="5">
    <source>
        <dbReference type="Proteomes" id="UP000018130"/>
    </source>
</evidence>
<dbReference type="PANTHER" id="PTHR32347">
    <property type="entry name" value="EFFLUX SYSTEM COMPONENT YKNX-RELATED"/>
    <property type="match status" value="1"/>
</dbReference>
<dbReference type="RefSeq" id="WP_231599307.1">
    <property type="nucleotide sequence ID" value="NZ_CAQN01000664.1"/>
</dbReference>
<dbReference type="GO" id="GO:0030313">
    <property type="term" value="C:cell envelope"/>
    <property type="evidence" value="ECO:0007669"/>
    <property type="project" value="UniProtKB-SubCell"/>
</dbReference>